<evidence type="ECO:0000313" key="1">
    <source>
        <dbReference type="EMBL" id="CAG8659390.1"/>
    </source>
</evidence>
<dbReference type="Proteomes" id="UP000789702">
    <property type="component" value="Unassembled WGS sequence"/>
</dbReference>
<proteinExistence type="predicted"/>
<dbReference type="EMBL" id="CAJVPU010017436">
    <property type="protein sequence ID" value="CAG8659390.1"/>
    <property type="molecule type" value="Genomic_DNA"/>
</dbReference>
<sequence>IDMLGAALSALSLAFCPPPFDAFAATCYLTIFTLDLIIIILYYLLDLMHKKNSNSHNNREGNNSSNDEITEIIIDDKLNKN</sequence>
<feature type="non-terminal residue" evidence="1">
    <location>
        <position position="1"/>
    </location>
</feature>
<protein>
    <submittedName>
        <fullName evidence="1">11697_t:CDS:1</fullName>
    </submittedName>
</protein>
<name>A0ACA9NID0_9GLOM</name>
<organism evidence="1 2">
    <name type="scientific">Dentiscutata heterogama</name>
    <dbReference type="NCBI Taxonomy" id="1316150"/>
    <lineage>
        <taxon>Eukaryota</taxon>
        <taxon>Fungi</taxon>
        <taxon>Fungi incertae sedis</taxon>
        <taxon>Mucoromycota</taxon>
        <taxon>Glomeromycotina</taxon>
        <taxon>Glomeromycetes</taxon>
        <taxon>Diversisporales</taxon>
        <taxon>Gigasporaceae</taxon>
        <taxon>Dentiscutata</taxon>
    </lineage>
</organism>
<reference evidence="1" key="1">
    <citation type="submission" date="2021-06" db="EMBL/GenBank/DDBJ databases">
        <authorList>
            <person name="Kallberg Y."/>
            <person name="Tangrot J."/>
            <person name="Rosling A."/>
        </authorList>
    </citation>
    <scope>NUCLEOTIDE SEQUENCE</scope>
    <source>
        <strain evidence="1">IL203A</strain>
    </source>
</reference>
<keyword evidence="2" id="KW-1185">Reference proteome</keyword>
<gene>
    <name evidence="1" type="ORF">DHETER_LOCUS9678</name>
</gene>
<accession>A0ACA9NID0</accession>
<evidence type="ECO:0000313" key="2">
    <source>
        <dbReference type="Proteomes" id="UP000789702"/>
    </source>
</evidence>
<comment type="caution">
    <text evidence="1">The sequence shown here is derived from an EMBL/GenBank/DDBJ whole genome shotgun (WGS) entry which is preliminary data.</text>
</comment>